<dbReference type="PANTHER" id="PTHR43102:SF2">
    <property type="entry name" value="GAF DOMAIN-CONTAINING PROTEIN"/>
    <property type="match status" value="1"/>
</dbReference>
<dbReference type="SMART" id="SM00065">
    <property type="entry name" value="GAF"/>
    <property type="match status" value="1"/>
</dbReference>
<accession>A0A4S4FNW6</accession>
<dbReference type="SUPFAM" id="SSF55781">
    <property type="entry name" value="GAF domain-like"/>
    <property type="match status" value="1"/>
</dbReference>
<dbReference type="OrthoDB" id="9151676at2"/>
<proteinExistence type="predicted"/>
<dbReference type="Pfam" id="PF01590">
    <property type="entry name" value="GAF"/>
    <property type="match status" value="1"/>
</dbReference>
<dbReference type="EMBL" id="SSSM01000004">
    <property type="protein sequence ID" value="THG30966.1"/>
    <property type="molecule type" value="Genomic_DNA"/>
</dbReference>
<protein>
    <submittedName>
        <fullName evidence="2">GAF domain-containing protein</fullName>
    </submittedName>
</protein>
<dbReference type="Proteomes" id="UP000309133">
    <property type="component" value="Unassembled WGS sequence"/>
</dbReference>
<reference evidence="2 3" key="1">
    <citation type="submission" date="2019-04" db="EMBL/GenBank/DDBJ databases">
        <authorList>
            <person name="Jiang L."/>
        </authorList>
    </citation>
    <scope>NUCLEOTIDE SEQUENCE [LARGE SCALE GENOMIC DNA]</scope>
    <source>
        <strain evidence="2 3">YIM 131853</strain>
    </source>
</reference>
<organism evidence="2 3">
    <name type="scientific">Naasia lichenicola</name>
    <dbReference type="NCBI Taxonomy" id="2565933"/>
    <lineage>
        <taxon>Bacteria</taxon>
        <taxon>Bacillati</taxon>
        <taxon>Actinomycetota</taxon>
        <taxon>Actinomycetes</taxon>
        <taxon>Micrococcales</taxon>
        <taxon>Microbacteriaceae</taxon>
        <taxon>Naasia</taxon>
    </lineage>
</organism>
<dbReference type="InterPro" id="IPR029016">
    <property type="entry name" value="GAF-like_dom_sf"/>
</dbReference>
<dbReference type="RefSeq" id="WP_136427375.1">
    <property type="nucleotide sequence ID" value="NZ_SSSM01000004.1"/>
</dbReference>
<comment type="caution">
    <text evidence="2">The sequence shown here is derived from an EMBL/GenBank/DDBJ whole genome shotgun (WGS) entry which is preliminary data.</text>
</comment>
<dbReference type="Gene3D" id="3.30.450.40">
    <property type="match status" value="1"/>
</dbReference>
<gene>
    <name evidence="2" type="ORF">E6C64_10170</name>
</gene>
<evidence type="ECO:0000313" key="3">
    <source>
        <dbReference type="Proteomes" id="UP000309133"/>
    </source>
</evidence>
<evidence type="ECO:0000313" key="2">
    <source>
        <dbReference type="EMBL" id="THG30966.1"/>
    </source>
</evidence>
<keyword evidence="3" id="KW-1185">Reference proteome</keyword>
<evidence type="ECO:0000259" key="1">
    <source>
        <dbReference type="SMART" id="SM00065"/>
    </source>
</evidence>
<dbReference type="PANTHER" id="PTHR43102">
    <property type="entry name" value="SLR1143 PROTEIN"/>
    <property type="match status" value="1"/>
</dbReference>
<name>A0A4S4FNW6_9MICO</name>
<feature type="domain" description="GAF" evidence="1">
    <location>
        <begin position="280"/>
        <end position="422"/>
    </location>
</feature>
<dbReference type="InterPro" id="IPR003018">
    <property type="entry name" value="GAF"/>
</dbReference>
<sequence>MSRLIAHPARTGAVASLREALHSPTSHFRSPELDDIEVRPDAVAAVRRPGLRPYRVLLFGGGVLVGKGVRDHNLGLPGQVADHLSQIAGRGLDLDVVVEPDPTSARALHGLLGLRINRYDAVVVVLGARPAMAGVGDRSWQARLVALVRTLVAETVESAPVMVLDSARAMIEISGDLSRRGRVARLARQQGAITDRACALTTRISYLALAPQLQGPAIGTRFDNSTYRSWAAEIVAHLHPRLTELERIDPIVGPRAFRERPVDERLRQRALACLRLEQTDVDAALEMIVRQARSAFRADRASINIIEGGRQWQKAAVPADRSEIPRAEAICDIAVRSDELTLINDTHQDDRLAGNPQIAGPDGIRFYAGFPIHTWDGYRVGMLCITDRVPRMMRPSELASLRDLAGMVEKHLWEAALRRRAA</sequence>
<dbReference type="AlphaFoldDB" id="A0A4S4FNW6"/>